<dbReference type="RefSeq" id="WP_379910164.1">
    <property type="nucleotide sequence ID" value="NZ_JBHSWE010000001.1"/>
</dbReference>
<dbReference type="EMBL" id="JBHSWE010000001">
    <property type="protein sequence ID" value="MFC6671666.1"/>
    <property type="molecule type" value="Genomic_DNA"/>
</dbReference>
<proteinExistence type="predicted"/>
<dbReference type="InterPro" id="IPR025194">
    <property type="entry name" value="RodZ-like_C"/>
</dbReference>
<evidence type="ECO:0000313" key="4">
    <source>
        <dbReference type="Proteomes" id="UP001596422"/>
    </source>
</evidence>
<accession>A0ABW2A2G7</accession>
<keyword evidence="1" id="KW-1133">Transmembrane helix</keyword>
<organism evidence="3 4">
    <name type="scientific">Marinobacterium aestuariivivens</name>
    <dbReference type="NCBI Taxonomy" id="1698799"/>
    <lineage>
        <taxon>Bacteria</taxon>
        <taxon>Pseudomonadati</taxon>
        <taxon>Pseudomonadota</taxon>
        <taxon>Gammaproteobacteria</taxon>
        <taxon>Oceanospirillales</taxon>
        <taxon>Oceanospirillaceae</taxon>
        <taxon>Marinobacterium</taxon>
    </lineage>
</organism>
<feature type="domain" description="Cytoskeleton protein RodZ-like C-terminal" evidence="2">
    <location>
        <begin position="232"/>
        <end position="303"/>
    </location>
</feature>
<dbReference type="Gene3D" id="1.10.260.40">
    <property type="entry name" value="lambda repressor-like DNA-binding domains"/>
    <property type="match status" value="1"/>
</dbReference>
<keyword evidence="1" id="KW-0472">Membrane</keyword>
<evidence type="ECO:0000313" key="3">
    <source>
        <dbReference type="EMBL" id="MFC6671666.1"/>
    </source>
</evidence>
<protein>
    <submittedName>
        <fullName evidence="3">RodZ domain-containing protein</fullName>
    </submittedName>
</protein>
<dbReference type="InterPro" id="IPR050400">
    <property type="entry name" value="Bact_Cytoskel_RodZ"/>
</dbReference>
<comment type="caution">
    <text evidence="3">The sequence shown here is derived from an EMBL/GenBank/DDBJ whole genome shotgun (WGS) entry which is preliminary data.</text>
</comment>
<keyword evidence="1" id="KW-0812">Transmembrane</keyword>
<reference evidence="4" key="1">
    <citation type="journal article" date="2019" name="Int. J. Syst. Evol. Microbiol.">
        <title>The Global Catalogue of Microorganisms (GCM) 10K type strain sequencing project: providing services to taxonomists for standard genome sequencing and annotation.</title>
        <authorList>
            <consortium name="The Broad Institute Genomics Platform"/>
            <consortium name="The Broad Institute Genome Sequencing Center for Infectious Disease"/>
            <person name="Wu L."/>
            <person name="Ma J."/>
        </authorList>
    </citation>
    <scope>NUCLEOTIDE SEQUENCE [LARGE SCALE GENOMIC DNA]</scope>
    <source>
        <strain evidence="4">NBRC 111756</strain>
    </source>
</reference>
<sequence>MVGARERLGLSAQQVAAELRLPLEQVEALERADFARLPSVVFTRGYIRAYARLVKLDGDELVRQFDRCYGGESQPASIRTVSRVRPSGSSGPATFGSMLLLVLVIVGATFWWWKTQYGHEVAVEDLPEPAVAVETADGETLVFTTPDVPLEGEEESMVPQDEALAWTAGDSLAEGEVESDVPASGAQPLLDGIVPALGVAGEELAAAESREPVPAEAELAVEPVAVSEGLYLRFSDDCWVTIKNADGKTLYNNLRKAGQELRLEEGGSMNVLLGRASAVSEFTFDGNAVDLAPFSNKNVARLTLPVSQ</sequence>
<dbReference type="PANTHER" id="PTHR34475:SF1">
    <property type="entry name" value="CYTOSKELETON PROTEIN RODZ"/>
    <property type="match status" value="1"/>
</dbReference>
<dbReference type="InterPro" id="IPR010982">
    <property type="entry name" value="Lambda_DNA-bd_dom_sf"/>
</dbReference>
<evidence type="ECO:0000256" key="1">
    <source>
        <dbReference type="SAM" id="Phobius"/>
    </source>
</evidence>
<name>A0ABW2A2G7_9GAMM</name>
<dbReference type="Proteomes" id="UP001596422">
    <property type="component" value="Unassembled WGS sequence"/>
</dbReference>
<evidence type="ECO:0000259" key="2">
    <source>
        <dbReference type="Pfam" id="PF13464"/>
    </source>
</evidence>
<dbReference type="Pfam" id="PF13464">
    <property type="entry name" value="RodZ_C"/>
    <property type="match status" value="1"/>
</dbReference>
<feature type="transmembrane region" description="Helical" evidence="1">
    <location>
        <begin position="93"/>
        <end position="113"/>
    </location>
</feature>
<keyword evidence="4" id="KW-1185">Reference proteome</keyword>
<gene>
    <name evidence="3" type="ORF">ACFQDL_17520</name>
</gene>
<dbReference type="PANTHER" id="PTHR34475">
    <property type="match status" value="1"/>
</dbReference>
<dbReference type="Pfam" id="PF13413">
    <property type="entry name" value="HTH_25"/>
    <property type="match status" value="1"/>
</dbReference>